<keyword evidence="11 15" id="KW-0486">Methionine biosynthesis</keyword>
<evidence type="ECO:0000256" key="3">
    <source>
        <dbReference type="ARBA" id="ARBA00005062"/>
    </source>
</evidence>
<gene>
    <name evidence="19" type="ORF">SAMN04489746_0417</name>
</gene>
<evidence type="ECO:0000256" key="6">
    <source>
        <dbReference type="ARBA" id="ARBA00013376"/>
    </source>
</evidence>
<dbReference type="Gene3D" id="3.30.360.10">
    <property type="entry name" value="Dihydrodipicolinate Reductase, domain 2"/>
    <property type="match status" value="1"/>
</dbReference>
<proteinExistence type="inferred from homology"/>
<keyword evidence="8 15" id="KW-0791">Threonine biosynthesis</keyword>
<evidence type="ECO:0000256" key="13">
    <source>
        <dbReference type="ARBA" id="ARBA00048841"/>
    </source>
</evidence>
<dbReference type="Pfam" id="PF00742">
    <property type="entry name" value="Homoserine_dh"/>
    <property type="match status" value="1"/>
</dbReference>
<comment type="catalytic activity">
    <reaction evidence="13">
        <text>L-homoserine + NADP(+) = L-aspartate 4-semialdehyde + NADPH + H(+)</text>
        <dbReference type="Rhea" id="RHEA:15761"/>
        <dbReference type="ChEBI" id="CHEBI:15378"/>
        <dbReference type="ChEBI" id="CHEBI:57476"/>
        <dbReference type="ChEBI" id="CHEBI:57783"/>
        <dbReference type="ChEBI" id="CHEBI:58349"/>
        <dbReference type="ChEBI" id="CHEBI:537519"/>
        <dbReference type="EC" id="1.1.1.3"/>
    </reaction>
    <physiologicalReaction direction="right-to-left" evidence="13">
        <dbReference type="Rhea" id="RHEA:15763"/>
    </physiologicalReaction>
</comment>
<evidence type="ECO:0000256" key="11">
    <source>
        <dbReference type="ARBA" id="ARBA00023167"/>
    </source>
</evidence>
<reference evidence="19 20" key="1">
    <citation type="submission" date="2016-10" db="EMBL/GenBank/DDBJ databases">
        <authorList>
            <person name="Varghese N."/>
            <person name="Submissions S."/>
        </authorList>
    </citation>
    <scope>NUCLEOTIDE SEQUENCE [LARGE SCALE GENOMIC DNA]</scope>
    <source>
        <strain evidence="19 20">DSM 20586</strain>
    </source>
</reference>
<evidence type="ECO:0000256" key="15">
    <source>
        <dbReference type="RuleBase" id="RU000579"/>
    </source>
</evidence>
<evidence type="ECO:0000256" key="9">
    <source>
        <dbReference type="ARBA" id="ARBA00023002"/>
    </source>
</evidence>
<dbReference type="GO" id="GO:0009088">
    <property type="term" value="P:threonine biosynthetic process"/>
    <property type="evidence" value="ECO:0007669"/>
    <property type="project" value="UniProtKB-KW"/>
</dbReference>
<evidence type="ECO:0000256" key="7">
    <source>
        <dbReference type="ARBA" id="ARBA00022605"/>
    </source>
</evidence>
<keyword evidence="10" id="KW-0915">Sodium</keyword>
<dbReference type="Pfam" id="PF03447">
    <property type="entry name" value="NAD_binding_3"/>
    <property type="match status" value="1"/>
</dbReference>
<dbReference type="SUPFAM" id="SSF51735">
    <property type="entry name" value="NAD(P)-binding Rossmann-fold domains"/>
    <property type="match status" value="1"/>
</dbReference>
<dbReference type="GO" id="GO:0009086">
    <property type="term" value="P:methionine biosynthetic process"/>
    <property type="evidence" value="ECO:0007669"/>
    <property type="project" value="UniProtKB-KW"/>
</dbReference>
<evidence type="ECO:0000259" key="18">
    <source>
        <dbReference type="Pfam" id="PF03447"/>
    </source>
</evidence>
<keyword evidence="15" id="KW-0521">NADP</keyword>
<evidence type="ECO:0000256" key="14">
    <source>
        <dbReference type="ARBA" id="ARBA00049031"/>
    </source>
</evidence>
<feature type="domain" description="Homoserine dehydrogenase catalytic" evidence="17">
    <location>
        <begin position="120"/>
        <end position="297"/>
    </location>
</feature>
<evidence type="ECO:0000256" key="12">
    <source>
        <dbReference type="ARBA" id="ARBA00044930"/>
    </source>
</evidence>
<evidence type="ECO:0000259" key="17">
    <source>
        <dbReference type="Pfam" id="PF00742"/>
    </source>
</evidence>
<dbReference type="InterPro" id="IPR036291">
    <property type="entry name" value="NAD(P)-bd_dom_sf"/>
</dbReference>
<dbReference type="GO" id="GO:0004412">
    <property type="term" value="F:homoserine dehydrogenase activity"/>
    <property type="evidence" value="ECO:0007669"/>
    <property type="project" value="UniProtKB-EC"/>
</dbReference>
<dbReference type="PANTHER" id="PTHR43331:SF1">
    <property type="entry name" value="HOMOSERINE DEHYDROGENASE"/>
    <property type="match status" value="1"/>
</dbReference>
<evidence type="ECO:0000256" key="4">
    <source>
        <dbReference type="ARBA" id="ARBA00006753"/>
    </source>
</evidence>
<dbReference type="EC" id="1.1.1.3" evidence="5 15"/>
<comment type="cofactor">
    <cofactor evidence="1">
        <name>a metal cation</name>
        <dbReference type="ChEBI" id="CHEBI:25213"/>
    </cofactor>
</comment>
<dbReference type="InterPro" id="IPR001342">
    <property type="entry name" value="HDH_cat"/>
</dbReference>
<comment type="similarity">
    <text evidence="4 16">Belongs to the homoserine dehydrogenase family.</text>
</comment>
<dbReference type="GO" id="GO:0050661">
    <property type="term" value="F:NADP binding"/>
    <property type="evidence" value="ECO:0007669"/>
    <property type="project" value="InterPro"/>
</dbReference>
<accession>A0AB38A637</accession>
<comment type="function">
    <text evidence="12">Catalyzes the conversion of L-aspartate-beta-semialdehyde (L-Asa) to L-homoserine (L-Hse), the third step in the biosynthesis of threonine and methionine from aspartate.</text>
</comment>
<dbReference type="Proteomes" id="UP000183687">
    <property type="component" value="Unassembled WGS sequence"/>
</dbReference>
<organism evidence="19 20">
    <name type="scientific">Atopobium minutum</name>
    <dbReference type="NCBI Taxonomy" id="1381"/>
    <lineage>
        <taxon>Bacteria</taxon>
        <taxon>Bacillati</taxon>
        <taxon>Actinomycetota</taxon>
        <taxon>Coriobacteriia</taxon>
        <taxon>Coriobacteriales</taxon>
        <taxon>Atopobiaceae</taxon>
        <taxon>Atopobium</taxon>
    </lineage>
</organism>
<comment type="caution">
    <text evidence="19">The sequence shown here is derived from an EMBL/GenBank/DDBJ whole genome shotgun (WGS) entry which is preliminary data.</text>
</comment>
<evidence type="ECO:0000256" key="16">
    <source>
        <dbReference type="RuleBase" id="RU004171"/>
    </source>
</evidence>
<keyword evidence="9 15" id="KW-0560">Oxidoreductase</keyword>
<dbReference type="FunFam" id="3.30.360.10:FF:000005">
    <property type="entry name" value="Homoserine dehydrogenase"/>
    <property type="match status" value="1"/>
</dbReference>
<dbReference type="InterPro" id="IPR019811">
    <property type="entry name" value="HDH_CS"/>
</dbReference>
<sequence length="410" mass="43018">MNIALLGYGTVGQGADQIISSSCPTLEVTRILKRPGKCCDPRDTDSFDAILADTSVELVAECMGGIEPAHSYILAALKAGKHVVSANKAVVARYFDEFARTAQAHNVGLYIEATTGGGIPWLAGLRKMRRIDAITSFSGILNGTSNYILDRMAHSRDRFDTVLAAAQAQGYAEADPSADIDGYDVANKTIISAVHAFDVFHAADIPTLGIRSCTRADIDALASCGLALKLLGQGVATFSAYALAVQPVVVPLFSLEAQVPKNFNMVTATGMSIGELKFYGQGAGSLPTGNAMVQDMLDCVAAIQPSYTLSADKTYDCSLLTSNYLVRTTAAIPERFVAKAGAAPSTEANTTTNAASSTEANALPPELATTFQLVPALTAEQAAQLSQELLSCDPHSFIAAYPSSASSKEI</sequence>
<dbReference type="EMBL" id="FNSH01000001">
    <property type="protein sequence ID" value="SEB49849.1"/>
    <property type="molecule type" value="Genomic_DNA"/>
</dbReference>
<evidence type="ECO:0000313" key="20">
    <source>
        <dbReference type="Proteomes" id="UP000183687"/>
    </source>
</evidence>
<evidence type="ECO:0000256" key="5">
    <source>
        <dbReference type="ARBA" id="ARBA00013213"/>
    </source>
</evidence>
<dbReference type="NCBIfam" id="NF004976">
    <property type="entry name" value="PRK06349.1"/>
    <property type="match status" value="1"/>
</dbReference>
<feature type="domain" description="Aspartate/homoserine dehydrogenase NAD-binding" evidence="18">
    <location>
        <begin position="9"/>
        <end position="112"/>
    </location>
</feature>
<keyword evidence="7 15" id="KW-0028">Amino-acid biosynthesis</keyword>
<evidence type="ECO:0000313" key="19">
    <source>
        <dbReference type="EMBL" id="SEB49849.1"/>
    </source>
</evidence>
<dbReference type="InterPro" id="IPR005106">
    <property type="entry name" value="Asp/hSer_DH_NAD-bd"/>
</dbReference>
<name>A0AB38A637_9ACTN</name>
<protein>
    <recommendedName>
        <fullName evidence="6 15">Homoserine dehydrogenase</fullName>
        <ecNumber evidence="5 15">1.1.1.3</ecNumber>
    </recommendedName>
</protein>
<dbReference type="RefSeq" id="WP_002563411.1">
    <property type="nucleotide sequence ID" value="NZ_CALJSN010000006.1"/>
</dbReference>
<comment type="pathway">
    <text evidence="2 15">Amino-acid biosynthesis; L-threonine biosynthesis; L-threonine from L-aspartate: step 3/5.</text>
</comment>
<dbReference type="AlphaFoldDB" id="A0AB38A637"/>
<evidence type="ECO:0000256" key="10">
    <source>
        <dbReference type="ARBA" id="ARBA00023053"/>
    </source>
</evidence>
<evidence type="ECO:0000256" key="8">
    <source>
        <dbReference type="ARBA" id="ARBA00022697"/>
    </source>
</evidence>
<dbReference type="PANTHER" id="PTHR43331">
    <property type="entry name" value="HOMOSERINE DEHYDROGENASE"/>
    <property type="match status" value="1"/>
</dbReference>
<dbReference type="Gene3D" id="3.40.50.720">
    <property type="entry name" value="NAD(P)-binding Rossmann-like Domain"/>
    <property type="match status" value="1"/>
</dbReference>
<dbReference type="PROSITE" id="PS01042">
    <property type="entry name" value="HOMOSER_DHGENASE"/>
    <property type="match status" value="1"/>
</dbReference>
<dbReference type="SUPFAM" id="SSF55347">
    <property type="entry name" value="Glyceraldehyde-3-phosphate dehydrogenase-like, C-terminal domain"/>
    <property type="match status" value="1"/>
</dbReference>
<evidence type="ECO:0000256" key="2">
    <source>
        <dbReference type="ARBA" id="ARBA00005056"/>
    </source>
</evidence>
<comment type="catalytic activity">
    <reaction evidence="14">
        <text>L-homoserine + NAD(+) = L-aspartate 4-semialdehyde + NADH + H(+)</text>
        <dbReference type="Rhea" id="RHEA:15757"/>
        <dbReference type="ChEBI" id="CHEBI:15378"/>
        <dbReference type="ChEBI" id="CHEBI:57476"/>
        <dbReference type="ChEBI" id="CHEBI:57540"/>
        <dbReference type="ChEBI" id="CHEBI:57945"/>
        <dbReference type="ChEBI" id="CHEBI:537519"/>
        <dbReference type="EC" id="1.1.1.3"/>
    </reaction>
    <physiologicalReaction direction="right-to-left" evidence="14">
        <dbReference type="Rhea" id="RHEA:15759"/>
    </physiologicalReaction>
</comment>
<evidence type="ECO:0000256" key="1">
    <source>
        <dbReference type="ARBA" id="ARBA00001920"/>
    </source>
</evidence>
<comment type="pathway">
    <text evidence="3 15">Amino-acid biosynthesis; L-methionine biosynthesis via de novo pathway; L-homoserine from L-aspartate: step 3/3.</text>
</comment>